<evidence type="ECO:0000313" key="1">
    <source>
        <dbReference type="EMBL" id="KAK7278393.1"/>
    </source>
</evidence>
<accession>A0AAN9IEY5</accession>
<protein>
    <submittedName>
        <fullName evidence="1">Uncharacterized protein</fullName>
    </submittedName>
</protein>
<comment type="caution">
    <text evidence="1">The sequence shown here is derived from an EMBL/GenBank/DDBJ whole genome shotgun (WGS) entry which is preliminary data.</text>
</comment>
<evidence type="ECO:0000313" key="2">
    <source>
        <dbReference type="Proteomes" id="UP001359559"/>
    </source>
</evidence>
<dbReference type="EMBL" id="JAYKXN010000006">
    <property type="protein sequence ID" value="KAK7278393.1"/>
    <property type="molecule type" value="Genomic_DNA"/>
</dbReference>
<gene>
    <name evidence="1" type="ORF">RJT34_23421</name>
</gene>
<proteinExistence type="predicted"/>
<keyword evidence="2" id="KW-1185">Reference proteome</keyword>
<name>A0AAN9IEY5_CLITE</name>
<dbReference type="AlphaFoldDB" id="A0AAN9IEY5"/>
<reference evidence="1 2" key="1">
    <citation type="submission" date="2024-01" db="EMBL/GenBank/DDBJ databases">
        <title>The genomes of 5 underutilized Papilionoideae crops provide insights into root nodulation and disease resistance.</title>
        <authorList>
            <person name="Yuan L."/>
        </authorList>
    </citation>
    <scope>NUCLEOTIDE SEQUENCE [LARGE SCALE GENOMIC DNA]</scope>
    <source>
        <strain evidence="1">LY-2023</strain>
        <tissue evidence="1">Leaf</tissue>
    </source>
</reference>
<dbReference type="Proteomes" id="UP001359559">
    <property type="component" value="Unassembled WGS sequence"/>
</dbReference>
<sequence>MDPNIYQRFVVERDRWNMTEDIIISSFYFCVHSINQKIYTYEYLVYVTLYSCINTEPKTWMKQNKYYI</sequence>
<organism evidence="1 2">
    <name type="scientific">Clitoria ternatea</name>
    <name type="common">Butterfly pea</name>
    <dbReference type="NCBI Taxonomy" id="43366"/>
    <lineage>
        <taxon>Eukaryota</taxon>
        <taxon>Viridiplantae</taxon>
        <taxon>Streptophyta</taxon>
        <taxon>Embryophyta</taxon>
        <taxon>Tracheophyta</taxon>
        <taxon>Spermatophyta</taxon>
        <taxon>Magnoliopsida</taxon>
        <taxon>eudicotyledons</taxon>
        <taxon>Gunneridae</taxon>
        <taxon>Pentapetalae</taxon>
        <taxon>rosids</taxon>
        <taxon>fabids</taxon>
        <taxon>Fabales</taxon>
        <taxon>Fabaceae</taxon>
        <taxon>Papilionoideae</taxon>
        <taxon>50 kb inversion clade</taxon>
        <taxon>NPAAA clade</taxon>
        <taxon>indigoferoid/millettioid clade</taxon>
        <taxon>Phaseoleae</taxon>
        <taxon>Clitoria</taxon>
    </lineage>
</organism>